<feature type="region of interest" description="Disordered" evidence="1">
    <location>
        <begin position="1"/>
        <end position="22"/>
    </location>
</feature>
<protein>
    <submittedName>
        <fullName evidence="2">Uncharacterized protein</fullName>
    </submittedName>
</protein>
<comment type="caution">
    <text evidence="2">The sequence shown here is derived from an EMBL/GenBank/DDBJ whole genome shotgun (WGS) entry which is preliminary data.</text>
</comment>
<accession>A0A8S3C616</accession>
<reference evidence="2" key="1">
    <citation type="submission" date="2021-02" db="EMBL/GenBank/DDBJ databases">
        <authorList>
            <person name="Nowell W R."/>
        </authorList>
    </citation>
    <scope>NUCLEOTIDE SEQUENCE</scope>
</reference>
<dbReference type="AlphaFoldDB" id="A0A8S3C616"/>
<dbReference type="Proteomes" id="UP000681720">
    <property type="component" value="Unassembled WGS sequence"/>
</dbReference>
<gene>
    <name evidence="2" type="ORF">GIL414_LOCUS51071</name>
</gene>
<name>A0A8S3C616_9BILA</name>
<evidence type="ECO:0000313" key="3">
    <source>
        <dbReference type="Proteomes" id="UP000681720"/>
    </source>
</evidence>
<feature type="non-terminal residue" evidence="2">
    <location>
        <position position="1"/>
    </location>
</feature>
<organism evidence="2 3">
    <name type="scientific">Rotaria magnacalcarata</name>
    <dbReference type="NCBI Taxonomy" id="392030"/>
    <lineage>
        <taxon>Eukaryota</taxon>
        <taxon>Metazoa</taxon>
        <taxon>Spiralia</taxon>
        <taxon>Gnathifera</taxon>
        <taxon>Rotifera</taxon>
        <taxon>Eurotatoria</taxon>
        <taxon>Bdelloidea</taxon>
        <taxon>Philodinida</taxon>
        <taxon>Philodinidae</taxon>
        <taxon>Rotaria</taxon>
    </lineage>
</organism>
<proteinExistence type="predicted"/>
<sequence length="22" mass="2111">CDEEAEGEGGISGGMLDVDNGG</sequence>
<evidence type="ECO:0000313" key="2">
    <source>
        <dbReference type="EMBL" id="CAF4885594.1"/>
    </source>
</evidence>
<evidence type="ECO:0000256" key="1">
    <source>
        <dbReference type="SAM" id="MobiDB-lite"/>
    </source>
</evidence>
<dbReference type="EMBL" id="CAJOBJ010171737">
    <property type="protein sequence ID" value="CAF4885594.1"/>
    <property type="molecule type" value="Genomic_DNA"/>
</dbReference>